<dbReference type="Pfam" id="PF05235">
    <property type="entry name" value="CHAD"/>
    <property type="match status" value="1"/>
</dbReference>
<dbReference type="AlphaFoldDB" id="A0A8E5MXY6"/>
<evidence type="ECO:0000259" key="1">
    <source>
        <dbReference type="Pfam" id="PF05235"/>
    </source>
</evidence>
<dbReference type="RefSeq" id="WP_219827574.1">
    <property type="nucleotide sequence ID" value="NZ_CP043765.1"/>
</dbReference>
<feature type="domain" description="CHAD" evidence="1">
    <location>
        <begin position="106"/>
        <end position="177"/>
    </location>
</feature>
<dbReference type="EMBL" id="CP043765">
    <property type="protein sequence ID" value="QUS47035.1"/>
    <property type="molecule type" value="Genomic_DNA"/>
</dbReference>
<dbReference type="Gene3D" id="1.40.20.10">
    <property type="entry name" value="CHAD domain"/>
    <property type="match status" value="1"/>
</dbReference>
<organism evidence="2">
    <name type="scientific">Salmonella enterica subsp. enterica serovar Dessau</name>
    <dbReference type="NCBI Taxonomy" id="2564349"/>
    <lineage>
        <taxon>Bacteria</taxon>
        <taxon>Pseudomonadati</taxon>
        <taxon>Pseudomonadota</taxon>
        <taxon>Gammaproteobacteria</taxon>
        <taxon>Enterobacterales</taxon>
        <taxon>Enterobacteriaceae</taxon>
        <taxon>Salmonella</taxon>
    </lineage>
</organism>
<dbReference type="InterPro" id="IPR038186">
    <property type="entry name" value="CHAD_dom_sf"/>
</dbReference>
<dbReference type="InterPro" id="IPR007899">
    <property type="entry name" value="CHAD_dom"/>
</dbReference>
<sequence>MNDYLIISAVYAKPLILPFSGGTTAANPTAANPRVVALELELGICQNLDLPFHLRLTLADTEVRTRDRNAQDRGRLAAAALLRTGGEAKLGDIDLSVLREATSEGDSLRKADRRLSRLFSALGDVRDHDVMVARVTDLAKRRKLQGKGLDVLLEELEARRKRARKRLRASMQDDDVRWIKKGCHYQLSTSRK</sequence>
<gene>
    <name evidence="2" type="ORF">F1331_24790</name>
</gene>
<accession>A0A8E5MXY6</accession>
<reference evidence="2" key="1">
    <citation type="submission" date="2019-09" db="EMBL/GenBank/DDBJ databases">
        <title>Characterization of Mobilized Colistin Resistance Gene mcr-9 Carrying Colisitin Resistant Salmonella enterica serotype Senftenberg ST14.</title>
        <authorList>
            <person name="Cha M.-H."/>
            <person name="Woo G.-J."/>
        </authorList>
    </citation>
    <scope>NUCLEOTIDE SEQUENCE</scope>
    <source>
        <strain evidence="2">KUFSE-SAL0043</strain>
    </source>
</reference>
<proteinExistence type="predicted"/>
<protein>
    <submittedName>
        <fullName evidence="2">CHAD domain-containing protein</fullName>
    </submittedName>
</protein>
<name>A0A8E5MXY6_SALET</name>
<evidence type="ECO:0000313" key="2">
    <source>
        <dbReference type="EMBL" id="QUS47035.1"/>
    </source>
</evidence>